<dbReference type="Proteomes" id="UP000003394">
    <property type="component" value="Unassembled WGS sequence"/>
</dbReference>
<evidence type="ECO:0000313" key="2">
    <source>
        <dbReference type="Proteomes" id="UP000003394"/>
    </source>
</evidence>
<comment type="caution">
    <text evidence="1">The sequence shown here is derived from an EMBL/GenBank/DDBJ whole genome shotgun (WGS) entry which is preliminary data.</text>
</comment>
<gene>
    <name evidence="1" type="ORF">AM202_04132</name>
</gene>
<accession>A0ABP2GU31</accession>
<sequence length="38" mass="4494">MRVKFLFILLLFGSFLIFSKPFWLKFKFGCELVDYGAA</sequence>
<dbReference type="EMBL" id="ACFT01000122">
    <property type="protein sequence ID" value="EEV25380.1"/>
    <property type="molecule type" value="Genomic_DNA"/>
</dbReference>
<name>A0ABP2GU31_9PAST</name>
<organism evidence="1 2">
    <name type="scientific">Actinobacillus minor 202</name>
    <dbReference type="NCBI Taxonomy" id="591023"/>
    <lineage>
        <taxon>Bacteria</taxon>
        <taxon>Pseudomonadati</taxon>
        <taxon>Pseudomonadota</taxon>
        <taxon>Gammaproteobacteria</taxon>
        <taxon>Pasteurellales</taxon>
        <taxon>Pasteurellaceae</taxon>
        <taxon>Actinobacillus</taxon>
    </lineage>
</organism>
<proteinExistence type="predicted"/>
<evidence type="ECO:0000313" key="1">
    <source>
        <dbReference type="EMBL" id="EEV25380.1"/>
    </source>
</evidence>
<keyword evidence="2" id="KW-1185">Reference proteome</keyword>
<reference evidence="1 2" key="1">
    <citation type="journal article" date="2010" name="Vet. Microbiol.">
        <title>Production of haemolysins by strains of the Actinobacillus minor/porcitonsillarum complex.</title>
        <authorList>
            <person name="Arya G."/>
            <person name="Niven D.F."/>
        </authorList>
    </citation>
    <scope>NUCLEOTIDE SEQUENCE [LARGE SCALE GENOMIC DNA]</scope>
    <source>
        <strain evidence="2">strain 202</strain>
    </source>
</reference>
<protein>
    <submittedName>
        <fullName evidence="1">Uncharacterized protein</fullName>
    </submittedName>
</protein>